<dbReference type="GO" id="GO:0005975">
    <property type="term" value="P:carbohydrate metabolic process"/>
    <property type="evidence" value="ECO:0007669"/>
    <property type="project" value="InterPro"/>
</dbReference>
<dbReference type="GO" id="GO:0036503">
    <property type="term" value="P:ERAD pathway"/>
    <property type="evidence" value="ECO:0007669"/>
    <property type="project" value="UniProtKB-ARBA"/>
</dbReference>
<evidence type="ECO:0000256" key="2">
    <source>
        <dbReference type="ARBA" id="ARBA00004922"/>
    </source>
</evidence>
<dbReference type="InterPro" id="IPR001382">
    <property type="entry name" value="Glyco_hydro_47"/>
</dbReference>
<protein>
    <recommendedName>
        <fullName evidence="13">alpha-1,2-Mannosidase</fullName>
        <ecNumber evidence="13">3.2.1.-</ecNumber>
    </recommendedName>
</protein>
<evidence type="ECO:0000256" key="12">
    <source>
        <dbReference type="PIRSR" id="PIRSR601382-3"/>
    </source>
</evidence>
<name>A0A1B7TJP1_9ASCO</name>
<evidence type="ECO:0000256" key="5">
    <source>
        <dbReference type="ARBA" id="ARBA00022801"/>
    </source>
</evidence>
<comment type="catalytic activity">
    <reaction evidence="8">
        <text>N(4)-(alpha-D-Man-(1-&gt;2)-alpha-D-Man-(1-&gt;2)-alpha-D-Man-(1-&gt;3)-[alpha-D-Man-(1-&gt;3)-[alpha-D-Man-(1-&gt;2)-alpha-D-Man-(1-&gt;6)]-alpha-D-Man-(1-&gt;6)]-beta-D-Man-(1-&gt;4)-beta-D-GlcNAc-(1-&gt;4)-beta-D-GlcNAc)-L-asparaginyl-[protein] (N-glucan mannose isomer 8A1,2,3B1,3) + 3 H2O = N(4)-(alpha-D-Man-(1-&gt;3)-[alpha-D-Man-(1-&gt;3)-[alpha-D-Man-(1-&gt;6)]-alpha-D-Man-(1-&gt;6)]-beta-D-Man-(1-&gt;4)-beta-D-GlcNAc-(1-&gt;4)-beta-D-GlcNAc)-L-asparaginyl-[protein] (N-glucan mannose isomer 5A1,2) + 3 beta-D-mannose</text>
        <dbReference type="Rhea" id="RHEA:56028"/>
        <dbReference type="Rhea" id="RHEA-COMP:14358"/>
        <dbReference type="Rhea" id="RHEA-COMP:14367"/>
        <dbReference type="ChEBI" id="CHEBI:15377"/>
        <dbReference type="ChEBI" id="CHEBI:28563"/>
        <dbReference type="ChEBI" id="CHEBI:59087"/>
        <dbReference type="ChEBI" id="CHEBI:60628"/>
        <dbReference type="EC" id="3.2.1.113"/>
    </reaction>
</comment>
<dbReference type="InterPro" id="IPR050749">
    <property type="entry name" value="Glycosyl_Hydrolase_47"/>
</dbReference>
<evidence type="ECO:0000256" key="1">
    <source>
        <dbReference type="ARBA" id="ARBA00001913"/>
    </source>
</evidence>
<dbReference type="PRINTS" id="PR00747">
    <property type="entry name" value="GLYHDRLASE47"/>
</dbReference>
<evidence type="ECO:0000313" key="15">
    <source>
        <dbReference type="EMBL" id="OBA28918.1"/>
    </source>
</evidence>
<evidence type="ECO:0000256" key="14">
    <source>
        <dbReference type="SAM" id="MobiDB-lite"/>
    </source>
</evidence>
<feature type="binding site" evidence="11">
    <location>
        <position position="677"/>
    </location>
    <ligand>
        <name>Ca(2+)</name>
        <dbReference type="ChEBI" id="CHEBI:29108"/>
    </ligand>
</feature>
<dbReference type="SUPFAM" id="SSF48225">
    <property type="entry name" value="Seven-hairpin glycosidases"/>
    <property type="match status" value="1"/>
</dbReference>
<organism evidence="15 16">
    <name type="scientific">Hanseniaspora valbyensis NRRL Y-1626</name>
    <dbReference type="NCBI Taxonomy" id="766949"/>
    <lineage>
        <taxon>Eukaryota</taxon>
        <taxon>Fungi</taxon>
        <taxon>Dikarya</taxon>
        <taxon>Ascomycota</taxon>
        <taxon>Saccharomycotina</taxon>
        <taxon>Saccharomycetes</taxon>
        <taxon>Saccharomycodales</taxon>
        <taxon>Saccharomycodaceae</taxon>
        <taxon>Hanseniaspora</taxon>
    </lineage>
</organism>
<comment type="pathway">
    <text evidence="2">Protein modification; protein glycosylation.</text>
</comment>
<dbReference type="EMBL" id="LXPE01000002">
    <property type="protein sequence ID" value="OBA28918.1"/>
    <property type="molecule type" value="Genomic_DNA"/>
</dbReference>
<keyword evidence="6 11" id="KW-0106">Calcium</keyword>
<evidence type="ECO:0000256" key="7">
    <source>
        <dbReference type="ARBA" id="ARBA00023157"/>
    </source>
</evidence>
<dbReference type="GO" id="GO:0005783">
    <property type="term" value="C:endoplasmic reticulum"/>
    <property type="evidence" value="ECO:0007669"/>
    <property type="project" value="TreeGrafter"/>
</dbReference>
<dbReference type="EC" id="3.2.1.-" evidence="13"/>
<keyword evidence="13 15" id="KW-0326">Glycosidase</keyword>
<feature type="disulfide bond" evidence="12">
    <location>
        <begin position="493"/>
        <end position="539"/>
    </location>
</feature>
<proteinExistence type="inferred from homology"/>
<dbReference type="AlphaFoldDB" id="A0A1B7TJP1"/>
<evidence type="ECO:0000256" key="3">
    <source>
        <dbReference type="ARBA" id="ARBA00007658"/>
    </source>
</evidence>
<dbReference type="GO" id="GO:0004571">
    <property type="term" value="F:mannosyl-oligosaccharide 1,2-alpha-mannosidase activity"/>
    <property type="evidence" value="ECO:0007669"/>
    <property type="project" value="UniProtKB-EC"/>
</dbReference>
<comment type="catalytic activity">
    <reaction evidence="9">
        <text>N(4)-(alpha-D-Man-(1-&gt;2)-alpha-D-Man-(1-&gt;2)-alpha-D-Man-(1-&gt;3)-[alpha-D-Man-(1-&gt;2)-alpha-D-Man-(1-&gt;3)-[alpha-D-Man-(1-&gt;2)-alpha-D-Man-(1-&gt;6)]-alpha-D-Man-(1-&gt;6)]-beta-D-Man-(1-&gt;4)-beta-D-GlcNAc-(1-&gt;4)-beta-D-GlcNAc)-L-asparaginyl-[protein] (N-glucan mannose isomer 9A1,2,3B1,2,3) + 4 H2O = N(4)-(alpha-D-Man-(1-&gt;3)-[alpha-D-Man-(1-&gt;3)-[alpha-D-Man-(1-&gt;6)]-alpha-D-Man-(1-&gt;6)]-beta-D-Man-(1-&gt;4)-beta-D-GlcNAc-(1-&gt;4)-beta-D-GlcNAc)-L-asparaginyl-[protein] (N-glucan mannose isomer 5A1,2) + 4 beta-D-mannose</text>
        <dbReference type="Rhea" id="RHEA:56008"/>
        <dbReference type="Rhea" id="RHEA-COMP:14356"/>
        <dbReference type="Rhea" id="RHEA-COMP:14367"/>
        <dbReference type="ChEBI" id="CHEBI:15377"/>
        <dbReference type="ChEBI" id="CHEBI:28563"/>
        <dbReference type="ChEBI" id="CHEBI:59087"/>
        <dbReference type="ChEBI" id="CHEBI:139493"/>
        <dbReference type="EC" id="3.2.1.113"/>
    </reaction>
</comment>
<sequence>MSKEKSNDQELKQRKKNGTKAGKNIKKLEKDDKKLKNIVNNRNLPASLQRGRTNHKWIALLTVLGALILKLVQDYNQKKANKHSLYSSDDNIYLDYSLENSVLKDYHKTSLNNKIYPFKFIKDDPIVNSSRGSNFIKYEVESTFLKDWEDYFAHGFGYDIYEPIKQKGKNFADKNLRHKSEESKYIQQYGESFPLGYMIIDSLDTMLLMYNNTDSLNNNLKFKFHIDECLKFIENNIAFDKIDHDHTNVFETTIRVLGGLLASYNLVENEPFLRDSFPEGNIILKRQALELGSRLLKAFEYDDGSFNPIPLTNINLATGKKSPSGEAGGVSSVSEITTLQLEFKYLAEIAPEGIFPSTLYHDIEIPFDVVQEKLTESSEYDELIPQFISSYSKQLRGGLISMGSRADSYYEYLIKQYHYNSSDTKFQQLFWKKLDKIKQYMIKKTAPLNLPNNIKNKNKKNAAKWKRLTYIAELPNGVNKPDSYSSKFDHLNCFLPGSILLGVTKGQDIDYITKHKKEFDDIPDMRENYDLALDLVRTCYHMYLETEVTNLAPEIVVFNDPDAIELKNDVHNYWYKSNYDGFFIKPLDVHNLQRPETVESIYYAYKVSKSRTFQIWNFGIFKKFVQYGKGKCLKNVVTGEVNDQLESFWFSETLKYLYLTFLNDDEGFALTDVVFNTEAHAFPVLKK</sequence>
<keyword evidence="16" id="KW-1185">Reference proteome</keyword>
<keyword evidence="4 11" id="KW-0479">Metal-binding</keyword>
<feature type="active site" evidence="10">
    <location>
        <position position="407"/>
    </location>
</feature>
<gene>
    <name evidence="15" type="ORF">HANVADRAFT_51342</name>
</gene>
<feature type="compositionally biased region" description="Basic and acidic residues" evidence="14">
    <location>
        <begin position="1"/>
        <end position="12"/>
    </location>
</feature>
<keyword evidence="5 13" id="KW-0378">Hydrolase</keyword>
<accession>A0A1B7TJP1</accession>
<dbReference type="InterPro" id="IPR012341">
    <property type="entry name" value="6hp_glycosidase-like_sf"/>
</dbReference>
<evidence type="ECO:0000256" key="8">
    <source>
        <dbReference type="ARBA" id="ARBA00047669"/>
    </source>
</evidence>
<dbReference type="InterPro" id="IPR036026">
    <property type="entry name" value="Seven-hairpin_glycosidases"/>
</dbReference>
<dbReference type="Gene3D" id="1.50.10.10">
    <property type="match status" value="1"/>
</dbReference>
<evidence type="ECO:0000256" key="13">
    <source>
        <dbReference type="RuleBase" id="RU361193"/>
    </source>
</evidence>
<keyword evidence="7 12" id="KW-1015">Disulfide bond</keyword>
<evidence type="ECO:0000256" key="4">
    <source>
        <dbReference type="ARBA" id="ARBA00022723"/>
    </source>
</evidence>
<feature type="region of interest" description="Disordered" evidence="14">
    <location>
        <begin position="1"/>
        <end position="27"/>
    </location>
</feature>
<evidence type="ECO:0000256" key="6">
    <source>
        <dbReference type="ARBA" id="ARBA00022837"/>
    </source>
</evidence>
<evidence type="ECO:0000313" key="16">
    <source>
        <dbReference type="Proteomes" id="UP000092321"/>
    </source>
</evidence>
<dbReference type="PANTHER" id="PTHR11742">
    <property type="entry name" value="MANNOSYL-OLIGOSACCHARIDE ALPHA-1,2-MANNOSIDASE-RELATED"/>
    <property type="match status" value="1"/>
</dbReference>
<feature type="active site" description="Proton donor" evidence="10">
    <location>
        <position position="554"/>
    </location>
</feature>
<dbReference type="GO" id="GO:0016020">
    <property type="term" value="C:membrane"/>
    <property type="evidence" value="ECO:0007669"/>
    <property type="project" value="InterPro"/>
</dbReference>
<evidence type="ECO:0000256" key="11">
    <source>
        <dbReference type="PIRSR" id="PIRSR601382-2"/>
    </source>
</evidence>
<comment type="cofactor">
    <cofactor evidence="1 11">
        <name>Ca(2+)</name>
        <dbReference type="ChEBI" id="CHEBI:29108"/>
    </cofactor>
</comment>
<comment type="similarity">
    <text evidence="3 13">Belongs to the glycosyl hydrolase 47 family.</text>
</comment>
<dbReference type="GO" id="GO:0005509">
    <property type="term" value="F:calcium ion binding"/>
    <property type="evidence" value="ECO:0007669"/>
    <property type="project" value="InterPro"/>
</dbReference>
<dbReference type="Pfam" id="PF01532">
    <property type="entry name" value="Glyco_hydro_47"/>
    <property type="match status" value="1"/>
</dbReference>
<comment type="caution">
    <text evidence="15">The sequence shown here is derived from an EMBL/GenBank/DDBJ whole genome shotgun (WGS) entry which is preliminary data.</text>
</comment>
<feature type="active site" description="Proton donor" evidence="10">
    <location>
        <position position="251"/>
    </location>
</feature>
<dbReference type="Proteomes" id="UP000092321">
    <property type="component" value="Unassembled WGS sequence"/>
</dbReference>
<reference evidence="16" key="1">
    <citation type="journal article" date="2016" name="Proc. Natl. Acad. Sci. U.S.A.">
        <title>Comparative genomics of biotechnologically important yeasts.</title>
        <authorList>
            <person name="Riley R."/>
            <person name="Haridas S."/>
            <person name="Wolfe K.H."/>
            <person name="Lopes M.R."/>
            <person name="Hittinger C.T."/>
            <person name="Goeker M."/>
            <person name="Salamov A.A."/>
            <person name="Wisecaver J.H."/>
            <person name="Long T.M."/>
            <person name="Calvey C.H."/>
            <person name="Aerts A.L."/>
            <person name="Barry K.W."/>
            <person name="Choi C."/>
            <person name="Clum A."/>
            <person name="Coughlan A.Y."/>
            <person name="Deshpande S."/>
            <person name="Douglass A.P."/>
            <person name="Hanson S.J."/>
            <person name="Klenk H.-P."/>
            <person name="LaButti K.M."/>
            <person name="Lapidus A."/>
            <person name="Lindquist E.A."/>
            <person name="Lipzen A.M."/>
            <person name="Meier-Kolthoff J.P."/>
            <person name="Ohm R.A."/>
            <person name="Otillar R.P."/>
            <person name="Pangilinan J.L."/>
            <person name="Peng Y."/>
            <person name="Rokas A."/>
            <person name="Rosa C.A."/>
            <person name="Scheuner C."/>
            <person name="Sibirny A.A."/>
            <person name="Slot J.C."/>
            <person name="Stielow J.B."/>
            <person name="Sun H."/>
            <person name="Kurtzman C.P."/>
            <person name="Blackwell M."/>
            <person name="Grigoriev I.V."/>
            <person name="Jeffries T.W."/>
        </authorList>
    </citation>
    <scope>NUCLEOTIDE SEQUENCE [LARGE SCALE GENOMIC DNA]</scope>
    <source>
        <strain evidence="16">NRRL Y-1626</strain>
    </source>
</reference>
<dbReference type="OrthoDB" id="8118055at2759"/>
<feature type="active site" evidence="10">
    <location>
        <position position="596"/>
    </location>
</feature>
<evidence type="ECO:0000256" key="10">
    <source>
        <dbReference type="PIRSR" id="PIRSR601382-1"/>
    </source>
</evidence>
<dbReference type="PANTHER" id="PTHR11742:SF55">
    <property type="entry name" value="ENDOPLASMIC RETICULUM MANNOSYL-OLIGOSACCHARIDE 1,2-ALPHA-MANNOSIDASE"/>
    <property type="match status" value="1"/>
</dbReference>
<evidence type="ECO:0000256" key="9">
    <source>
        <dbReference type="ARBA" id="ARBA00048605"/>
    </source>
</evidence>